<organism evidence="5 6">
    <name type="scientific">Sinobaca qinghaiensis</name>
    <dbReference type="NCBI Taxonomy" id="342944"/>
    <lineage>
        <taxon>Bacteria</taxon>
        <taxon>Bacillati</taxon>
        <taxon>Bacillota</taxon>
        <taxon>Bacilli</taxon>
        <taxon>Bacillales</taxon>
        <taxon>Sporolactobacillaceae</taxon>
        <taxon>Sinobaca</taxon>
    </lineage>
</organism>
<dbReference type="GO" id="GO:0003700">
    <property type="term" value="F:DNA-binding transcription factor activity"/>
    <property type="evidence" value="ECO:0007669"/>
    <property type="project" value="InterPro"/>
</dbReference>
<dbReference type="InterPro" id="IPR036390">
    <property type="entry name" value="WH_DNA-bd_sf"/>
</dbReference>
<dbReference type="GO" id="GO:0003677">
    <property type="term" value="F:DNA binding"/>
    <property type="evidence" value="ECO:0007669"/>
    <property type="project" value="UniProtKB-KW"/>
</dbReference>
<dbReference type="SUPFAM" id="SSF48008">
    <property type="entry name" value="GntR ligand-binding domain-like"/>
    <property type="match status" value="1"/>
</dbReference>
<dbReference type="SMART" id="SM00895">
    <property type="entry name" value="FCD"/>
    <property type="match status" value="1"/>
</dbReference>
<feature type="domain" description="HTH gntR-type" evidence="4">
    <location>
        <begin position="28"/>
        <end position="95"/>
    </location>
</feature>
<dbReference type="InterPro" id="IPR008920">
    <property type="entry name" value="TF_FadR/GntR_C"/>
</dbReference>
<evidence type="ECO:0000259" key="4">
    <source>
        <dbReference type="PROSITE" id="PS50949"/>
    </source>
</evidence>
<sequence length="245" mass="28612">MKEKNRSSNDNTALKKTLLLYKEEANEDRLPQQAYIIIQKAILNLQLQPNEAFLEREIIEMLEMSRTPVREALIRLEMDRWIRLIPRKGFSVEPIIKENIEQICQIAEALDGVAAELATFNINEEHLEILDSLITNQEKYLNENNLKAYLDADNQFHNLIIEYSHNERLIDIMDSHSDQLYRARLFTINERKLPIRSIKEHRAIVAAMRAQDSKAAQLLMHSHRHRGGQEILGIIERNPANKTKK</sequence>
<dbReference type="Proteomes" id="UP000285120">
    <property type="component" value="Unassembled WGS sequence"/>
</dbReference>
<keyword evidence="3" id="KW-0804">Transcription</keyword>
<evidence type="ECO:0000256" key="3">
    <source>
        <dbReference type="ARBA" id="ARBA00023163"/>
    </source>
</evidence>
<dbReference type="PANTHER" id="PTHR43537">
    <property type="entry name" value="TRANSCRIPTIONAL REGULATOR, GNTR FAMILY"/>
    <property type="match status" value="1"/>
</dbReference>
<comment type="caution">
    <text evidence="5">The sequence shown here is derived from an EMBL/GenBank/DDBJ whole genome shotgun (WGS) entry which is preliminary data.</text>
</comment>
<reference evidence="5 6" key="1">
    <citation type="submission" date="2018-09" db="EMBL/GenBank/DDBJ databases">
        <title>Genomic Encyclopedia of Archaeal and Bacterial Type Strains, Phase II (KMG-II): from individual species to whole genera.</title>
        <authorList>
            <person name="Goeker M."/>
        </authorList>
    </citation>
    <scope>NUCLEOTIDE SEQUENCE [LARGE SCALE GENOMIC DNA]</scope>
    <source>
        <strain evidence="5 6">DSM 17008</strain>
    </source>
</reference>
<proteinExistence type="predicted"/>
<keyword evidence="1" id="KW-0805">Transcription regulation</keyword>
<evidence type="ECO:0000313" key="5">
    <source>
        <dbReference type="EMBL" id="RKD75971.1"/>
    </source>
</evidence>
<gene>
    <name evidence="5" type="ORF">ATL39_0181</name>
</gene>
<dbReference type="OrthoDB" id="9781630at2"/>
<name>A0A419V7C3_9BACL</name>
<protein>
    <submittedName>
        <fullName evidence="5">DNA-binding GntR family transcriptional regulator</fullName>
    </submittedName>
</protein>
<evidence type="ECO:0000256" key="2">
    <source>
        <dbReference type="ARBA" id="ARBA00023125"/>
    </source>
</evidence>
<dbReference type="AlphaFoldDB" id="A0A419V7C3"/>
<evidence type="ECO:0000313" key="6">
    <source>
        <dbReference type="Proteomes" id="UP000285120"/>
    </source>
</evidence>
<dbReference type="EMBL" id="RAPK01000006">
    <property type="protein sequence ID" value="RKD75971.1"/>
    <property type="molecule type" value="Genomic_DNA"/>
</dbReference>
<dbReference type="PROSITE" id="PS50949">
    <property type="entry name" value="HTH_GNTR"/>
    <property type="match status" value="1"/>
</dbReference>
<keyword evidence="6" id="KW-1185">Reference proteome</keyword>
<dbReference type="InterPro" id="IPR000524">
    <property type="entry name" value="Tscrpt_reg_HTH_GntR"/>
</dbReference>
<dbReference type="InterPro" id="IPR011711">
    <property type="entry name" value="GntR_C"/>
</dbReference>
<keyword evidence="2 5" id="KW-0238">DNA-binding</keyword>
<evidence type="ECO:0000256" key="1">
    <source>
        <dbReference type="ARBA" id="ARBA00023015"/>
    </source>
</evidence>
<dbReference type="InterPro" id="IPR036388">
    <property type="entry name" value="WH-like_DNA-bd_sf"/>
</dbReference>
<accession>A0A419V7C3</accession>
<dbReference type="Gene3D" id="1.10.10.10">
    <property type="entry name" value="Winged helix-like DNA-binding domain superfamily/Winged helix DNA-binding domain"/>
    <property type="match status" value="1"/>
</dbReference>
<dbReference type="RefSeq" id="WP_120191393.1">
    <property type="nucleotide sequence ID" value="NZ_RAPK01000006.1"/>
</dbReference>
<dbReference type="SUPFAM" id="SSF46785">
    <property type="entry name" value="Winged helix' DNA-binding domain"/>
    <property type="match status" value="1"/>
</dbReference>
<dbReference type="Pfam" id="PF07729">
    <property type="entry name" value="FCD"/>
    <property type="match status" value="1"/>
</dbReference>
<dbReference type="Pfam" id="PF00392">
    <property type="entry name" value="GntR"/>
    <property type="match status" value="1"/>
</dbReference>
<dbReference type="SMART" id="SM00345">
    <property type="entry name" value="HTH_GNTR"/>
    <property type="match status" value="1"/>
</dbReference>
<dbReference type="PANTHER" id="PTHR43537:SF24">
    <property type="entry name" value="GLUCONATE OPERON TRANSCRIPTIONAL REPRESSOR"/>
    <property type="match status" value="1"/>
</dbReference>
<dbReference type="Gene3D" id="1.20.120.530">
    <property type="entry name" value="GntR ligand-binding domain-like"/>
    <property type="match status" value="1"/>
</dbReference>